<sequence>MKIKAALIRQHSIWCNHKEINLCYVKKIIKTTLCHNIFAKLQSVQQAEVAILLTNDHEMQNLNFSHRKINKPTNVLSFPDQVLDWQNLSTLDIQDNYIYLGDIAFGYNTIAKEAVEQQKTFINHFTHLLIHAILHLLGFDHQHDSEAIIMEELEVNLLAKFSIASPY</sequence>
<dbReference type="InterPro" id="IPR023091">
    <property type="entry name" value="MetalPrtase_cat_dom_sf_prd"/>
</dbReference>
<dbReference type="PATRIC" id="fig|1359175.3.peg.1358"/>
<comment type="subcellular location">
    <subcellularLocation>
        <location evidence="7">Cytoplasm</location>
    </subcellularLocation>
</comment>
<dbReference type="PANTHER" id="PTHR46986">
    <property type="entry name" value="ENDORIBONUCLEASE YBEY, CHLOROPLASTIC"/>
    <property type="match status" value="1"/>
</dbReference>
<dbReference type="SUPFAM" id="SSF55486">
    <property type="entry name" value="Metalloproteases ('zincins'), catalytic domain"/>
    <property type="match status" value="1"/>
</dbReference>
<keyword evidence="6 7" id="KW-0862">Zinc</keyword>
<keyword evidence="7" id="KW-0690">Ribosome biogenesis</keyword>
<dbReference type="InterPro" id="IPR020549">
    <property type="entry name" value="YbeY_CS"/>
</dbReference>
<keyword evidence="7" id="KW-0698">rRNA processing</keyword>
<dbReference type="Proteomes" id="UP000033671">
    <property type="component" value="Unassembled WGS sequence"/>
</dbReference>
<evidence type="ECO:0000256" key="2">
    <source>
        <dbReference type="ARBA" id="ARBA00022722"/>
    </source>
</evidence>
<evidence type="ECO:0000256" key="6">
    <source>
        <dbReference type="ARBA" id="ARBA00022833"/>
    </source>
</evidence>
<dbReference type="PROSITE" id="PS01306">
    <property type="entry name" value="UPF0054"/>
    <property type="match status" value="1"/>
</dbReference>
<feature type="binding site" evidence="7">
    <location>
        <position position="135"/>
    </location>
    <ligand>
        <name>Zn(2+)</name>
        <dbReference type="ChEBI" id="CHEBI:29105"/>
        <note>catalytic</note>
    </ligand>
</feature>
<dbReference type="GO" id="GO:0004521">
    <property type="term" value="F:RNA endonuclease activity"/>
    <property type="evidence" value="ECO:0007669"/>
    <property type="project" value="UniProtKB-UniRule"/>
</dbReference>
<dbReference type="RefSeq" id="WP_045916527.1">
    <property type="nucleotide sequence ID" value="NZ_LAOA01000002.1"/>
</dbReference>
<feature type="binding site" evidence="7">
    <location>
        <position position="141"/>
    </location>
    <ligand>
        <name>Zn(2+)</name>
        <dbReference type="ChEBI" id="CHEBI:29105"/>
        <note>catalytic</note>
    </ligand>
</feature>
<dbReference type="EC" id="3.1.-.-" evidence="7"/>
<dbReference type="GO" id="GO:0004222">
    <property type="term" value="F:metalloendopeptidase activity"/>
    <property type="evidence" value="ECO:0007669"/>
    <property type="project" value="InterPro"/>
</dbReference>
<organism evidence="8 9">
    <name type="scientific">Orientia tsutsugamushi str. TA716</name>
    <dbReference type="NCBI Taxonomy" id="1359175"/>
    <lineage>
        <taxon>Bacteria</taxon>
        <taxon>Pseudomonadati</taxon>
        <taxon>Pseudomonadota</taxon>
        <taxon>Alphaproteobacteria</taxon>
        <taxon>Rickettsiales</taxon>
        <taxon>Rickettsiaceae</taxon>
        <taxon>Rickettsieae</taxon>
        <taxon>Orientia</taxon>
    </lineage>
</organism>
<evidence type="ECO:0000256" key="3">
    <source>
        <dbReference type="ARBA" id="ARBA00022723"/>
    </source>
</evidence>
<evidence type="ECO:0000256" key="1">
    <source>
        <dbReference type="ARBA" id="ARBA00010875"/>
    </source>
</evidence>
<keyword evidence="4 7" id="KW-0255">Endonuclease</keyword>
<dbReference type="HAMAP" id="MF_00009">
    <property type="entry name" value="Endoribonucl_YbeY"/>
    <property type="match status" value="1"/>
</dbReference>
<protein>
    <recommendedName>
        <fullName evidence="7">Endoribonuclease YbeY</fullName>
        <ecNumber evidence="7">3.1.-.-</ecNumber>
    </recommendedName>
</protein>
<comment type="caution">
    <text evidence="8">The sequence shown here is derived from an EMBL/GenBank/DDBJ whole genome shotgun (WGS) entry which is preliminary data.</text>
</comment>
<dbReference type="Pfam" id="PF02130">
    <property type="entry name" value="YbeY"/>
    <property type="match status" value="1"/>
</dbReference>
<evidence type="ECO:0000256" key="4">
    <source>
        <dbReference type="ARBA" id="ARBA00022759"/>
    </source>
</evidence>
<dbReference type="EMBL" id="LAOA01000002">
    <property type="protein sequence ID" value="KJV77648.1"/>
    <property type="molecule type" value="Genomic_DNA"/>
</dbReference>
<accession>A0A0F3PBH4</accession>
<comment type="cofactor">
    <cofactor evidence="7">
        <name>Zn(2+)</name>
        <dbReference type="ChEBI" id="CHEBI:29105"/>
    </cofactor>
    <text evidence="7">Binds 1 zinc ion.</text>
</comment>
<keyword evidence="2 7" id="KW-0540">Nuclease</keyword>
<feature type="binding site" evidence="7">
    <location>
        <position position="131"/>
    </location>
    <ligand>
        <name>Zn(2+)</name>
        <dbReference type="ChEBI" id="CHEBI:29105"/>
        <note>catalytic</note>
    </ligand>
</feature>
<evidence type="ECO:0000256" key="7">
    <source>
        <dbReference type="HAMAP-Rule" id="MF_00009"/>
    </source>
</evidence>
<proteinExistence type="inferred from homology"/>
<dbReference type="InterPro" id="IPR002036">
    <property type="entry name" value="YbeY"/>
</dbReference>
<evidence type="ECO:0000313" key="9">
    <source>
        <dbReference type="Proteomes" id="UP000033671"/>
    </source>
</evidence>
<dbReference type="NCBIfam" id="TIGR00043">
    <property type="entry name" value="rRNA maturation RNase YbeY"/>
    <property type="match status" value="1"/>
</dbReference>
<dbReference type="PANTHER" id="PTHR46986:SF1">
    <property type="entry name" value="ENDORIBONUCLEASE YBEY, CHLOROPLASTIC"/>
    <property type="match status" value="1"/>
</dbReference>
<comment type="function">
    <text evidence="7">Single strand-specific metallo-endoribonuclease involved in late-stage 70S ribosome quality control and in maturation of the 3' terminus of the 16S rRNA.</text>
</comment>
<dbReference type="GO" id="GO:0006364">
    <property type="term" value="P:rRNA processing"/>
    <property type="evidence" value="ECO:0007669"/>
    <property type="project" value="UniProtKB-UniRule"/>
</dbReference>
<reference evidence="8 9" key="1">
    <citation type="submission" date="2015-01" db="EMBL/GenBank/DDBJ databases">
        <title>Genome Sequencing of Rickettsiales.</title>
        <authorList>
            <person name="Daugherty S.C."/>
            <person name="Su Q."/>
            <person name="Abolude K."/>
            <person name="Beier-Sexton M."/>
            <person name="Carlyon J.A."/>
            <person name="Carter R."/>
            <person name="Day N.P."/>
            <person name="Dumler S.J."/>
            <person name="Dyachenko V."/>
            <person name="Godinez A."/>
            <person name="Kurtti T.J."/>
            <person name="Lichay M."/>
            <person name="Mullins K.E."/>
            <person name="Ott S."/>
            <person name="Pappas-Brown V."/>
            <person name="Paris D.H."/>
            <person name="Patel P."/>
            <person name="Richards A.L."/>
            <person name="Sadzewicz L."/>
            <person name="Sears K."/>
            <person name="Seidman D."/>
            <person name="Sengamalay N."/>
            <person name="Stenos J."/>
            <person name="Tallon L.J."/>
            <person name="Vincent G."/>
            <person name="Fraser C.M."/>
            <person name="Munderloh U."/>
            <person name="Dunning-Hotopp J.C."/>
        </authorList>
    </citation>
    <scope>NUCLEOTIDE SEQUENCE [LARGE SCALE GENOMIC DNA]</scope>
    <source>
        <strain evidence="8 9">TA716</strain>
    </source>
</reference>
<evidence type="ECO:0000313" key="8">
    <source>
        <dbReference type="EMBL" id="KJV77648.1"/>
    </source>
</evidence>
<dbReference type="GO" id="GO:0008270">
    <property type="term" value="F:zinc ion binding"/>
    <property type="evidence" value="ECO:0007669"/>
    <property type="project" value="UniProtKB-UniRule"/>
</dbReference>
<name>A0A0F3PBH4_ORITS</name>
<dbReference type="Gene3D" id="3.40.390.30">
    <property type="entry name" value="Metalloproteases ('zincins'), catalytic domain"/>
    <property type="match status" value="1"/>
</dbReference>
<keyword evidence="3 7" id="KW-0479">Metal-binding</keyword>
<keyword evidence="5 7" id="KW-0378">Hydrolase</keyword>
<gene>
    <name evidence="7" type="primary">ybeY</name>
    <name evidence="8" type="ORF">OTSTA716_0125</name>
</gene>
<comment type="similarity">
    <text evidence="1 7">Belongs to the endoribonuclease YbeY family.</text>
</comment>
<dbReference type="GO" id="GO:0005737">
    <property type="term" value="C:cytoplasm"/>
    <property type="evidence" value="ECO:0007669"/>
    <property type="project" value="UniProtKB-SubCell"/>
</dbReference>
<keyword evidence="7" id="KW-0963">Cytoplasm</keyword>
<evidence type="ECO:0000256" key="5">
    <source>
        <dbReference type="ARBA" id="ARBA00022801"/>
    </source>
</evidence>
<dbReference type="AlphaFoldDB" id="A0A0F3PBH4"/>